<comment type="caution">
    <text evidence="2">The sequence shown here is derived from an EMBL/GenBank/DDBJ whole genome shotgun (WGS) entry which is preliminary data.</text>
</comment>
<evidence type="ECO:0000313" key="3">
    <source>
        <dbReference type="Proteomes" id="UP000178783"/>
    </source>
</evidence>
<dbReference type="Gene3D" id="3.40.630.30">
    <property type="match status" value="1"/>
</dbReference>
<dbReference type="GO" id="GO:0016747">
    <property type="term" value="F:acyltransferase activity, transferring groups other than amino-acyl groups"/>
    <property type="evidence" value="ECO:0007669"/>
    <property type="project" value="InterPro"/>
</dbReference>
<dbReference type="SUPFAM" id="SSF55729">
    <property type="entry name" value="Acyl-CoA N-acyltransferases (Nat)"/>
    <property type="match status" value="1"/>
</dbReference>
<evidence type="ECO:0000313" key="2">
    <source>
        <dbReference type="EMBL" id="OGF24274.1"/>
    </source>
</evidence>
<gene>
    <name evidence="2" type="ORF">A3H66_01935</name>
</gene>
<feature type="domain" description="N-acetyltransferase" evidence="1">
    <location>
        <begin position="11"/>
        <end position="175"/>
    </location>
</feature>
<evidence type="ECO:0000259" key="1">
    <source>
        <dbReference type="PROSITE" id="PS51186"/>
    </source>
</evidence>
<dbReference type="EMBL" id="MFFW01000028">
    <property type="protein sequence ID" value="OGF24274.1"/>
    <property type="molecule type" value="Genomic_DNA"/>
</dbReference>
<dbReference type="InterPro" id="IPR016181">
    <property type="entry name" value="Acyl_CoA_acyltransferase"/>
</dbReference>
<sequence length="188" mass="21882">MKGPTLKGKKIILKPLVIRQAENYMRWLKDSEVTKFLSNDFSSLNLKREKEFIKKSNRNKTNLRWAIYTKTGAHIGNTGLHEIDRKKNLKASWGVMIGEKSYWGQGLGTDVLKTVLKYCFGKLKLNRVELGVFKFNPRGIRCYKKCGFKIEGIKKQSVRKNGKFVDEIIMGITKDDYNKLNKKYVRQK</sequence>
<dbReference type="Pfam" id="PF13302">
    <property type="entry name" value="Acetyltransf_3"/>
    <property type="match status" value="1"/>
</dbReference>
<dbReference type="PANTHER" id="PTHR43415:SF3">
    <property type="entry name" value="GNAT-FAMILY ACETYLTRANSFERASE"/>
    <property type="match status" value="1"/>
</dbReference>
<dbReference type="STRING" id="1797989.A3H66_01935"/>
<name>A0A1F5SC56_9BACT</name>
<dbReference type="PROSITE" id="PS51186">
    <property type="entry name" value="GNAT"/>
    <property type="match status" value="1"/>
</dbReference>
<dbReference type="AlphaFoldDB" id="A0A1F5SC56"/>
<dbReference type="Proteomes" id="UP000178783">
    <property type="component" value="Unassembled WGS sequence"/>
</dbReference>
<organism evidence="2 3">
    <name type="scientific">Candidatus Falkowbacteria bacterium RIFCSPLOWO2_02_FULL_45_21</name>
    <dbReference type="NCBI Taxonomy" id="1797989"/>
    <lineage>
        <taxon>Bacteria</taxon>
        <taxon>Candidatus Falkowiibacteriota</taxon>
    </lineage>
</organism>
<protein>
    <recommendedName>
        <fullName evidence="1">N-acetyltransferase domain-containing protein</fullName>
    </recommendedName>
</protein>
<dbReference type="PANTHER" id="PTHR43415">
    <property type="entry name" value="SPERMIDINE N(1)-ACETYLTRANSFERASE"/>
    <property type="match status" value="1"/>
</dbReference>
<proteinExistence type="predicted"/>
<accession>A0A1F5SC56</accession>
<reference evidence="2 3" key="1">
    <citation type="journal article" date="2016" name="Nat. Commun.">
        <title>Thousands of microbial genomes shed light on interconnected biogeochemical processes in an aquifer system.</title>
        <authorList>
            <person name="Anantharaman K."/>
            <person name="Brown C.T."/>
            <person name="Hug L.A."/>
            <person name="Sharon I."/>
            <person name="Castelle C.J."/>
            <person name="Probst A.J."/>
            <person name="Thomas B.C."/>
            <person name="Singh A."/>
            <person name="Wilkins M.J."/>
            <person name="Karaoz U."/>
            <person name="Brodie E.L."/>
            <person name="Williams K.H."/>
            <person name="Hubbard S.S."/>
            <person name="Banfield J.F."/>
        </authorList>
    </citation>
    <scope>NUCLEOTIDE SEQUENCE [LARGE SCALE GENOMIC DNA]</scope>
</reference>
<dbReference type="InterPro" id="IPR000182">
    <property type="entry name" value="GNAT_dom"/>
</dbReference>